<evidence type="ECO:0000313" key="2">
    <source>
        <dbReference type="EMBL" id="CAG8776547.1"/>
    </source>
</evidence>
<dbReference type="AlphaFoldDB" id="A0A9N9JD64"/>
<protein>
    <submittedName>
        <fullName evidence="2">15060_t:CDS:1</fullName>
    </submittedName>
</protein>
<name>A0A9N9JD64_9GLOM</name>
<feature type="region of interest" description="Disordered" evidence="1">
    <location>
        <begin position="90"/>
        <end position="113"/>
    </location>
</feature>
<dbReference type="OrthoDB" id="10262843at2759"/>
<evidence type="ECO:0000256" key="1">
    <source>
        <dbReference type="SAM" id="MobiDB-lite"/>
    </source>
</evidence>
<feature type="region of interest" description="Disordered" evidence="1">
    <location>
        <begin position="59"/>
        <end position="78"/>
    </location>
</feature>
<reference evidence="2" key="1">
    <citation type="submission" date="2021-06" db="EMBL/GenBank/DDBJ databases">
        <authorList>
            <person name="Kallberg Y."/>
            <person name="Tangrot J."/>
            <person name="Rosling A."/>
        </authorList>
    </citation>
    <scope>NUCLEOTIDE SEQUENCE</scope>
    <source>
        <strain evidence="2">CL551</strain>
    </source>
</reference>
<dbReference type="EMBL" id="CAJVPV010049681">
    <property type="protein sequence ID" value="CAG8776547.1"/>
    <property type="molecule type" value="Genomic_DNA"/>
</dbReference>
<gene>
    <name evidence="2" type="ORF">AMORRO_LOCUS16963</name>
</gene>
<sequence>MAVRQAPRLYNLASTFNTSNLSRKNNYYGFSRLQSTILNKKSPIPLITRNERNFQFSASTLNSSAENSSEKKQESKAKTLVKSFLHGSDSVKDMENQTHSKLVARGKYVHELQ</sequence>
<comment type="caution">
    <text evidence="2">The sequence shown here is derived from an EMBL/GenBank/DDBJ whole genome shotgun (WGS) entry which is preliminary data.</text>
</comment>
<feature type="compositionally biased region" description="Basic and acidic residues" evidence="1">
    <location>
        <begin position="68"/>
        <end position="77"/>
    </location>
</feature>
<proteinExistence type="predicted"/>
<accession>A0A9N9JD64</accession>
<evidence type="ECO:0000313" key="3">
    <source>
        <dbReference type="Proteomes" id="UP000789342"/>
    </source>
</evidence>
<feature type="non-terminal residue" evidence="2">
    <location>
        <position position="113"/>
    </location>
</feature>
<keyword evidence="3" id="KW-1185">Reference proteome</keyword>
<organism evidence="2 3">
    <name type="scientific">Acaulospora morrowiae</name>
    <dbReference type="NCBI Taxonomy" id="94023"/>
    <lineage>
        <taxon>Eukaryota</taxon>
        <taxon>Fungi</taxon>
        <taxon>Fungi incertae sedis</taxon>
        <taxon>Mucoromycota</taxon>
        <taxon>Glomeromycotina</taxon>
        <taxon>Glomeromycetes</taxon>
        <taxon>Diversisporales</taxon>
        <taxon>Acaulosporaceae</taxon>
        <taxon>Acaulospora</taxon>
    </lineage>
</organism>
<dbReference type="Proteomes" id="UP000789342">
    <property type="component" value="Unassembled WGS sequence"/>
</dbReference>